<evidence type="ECO:0000313" key="1">
    <source>
        <dbReference type="EMBL" id="DAE09055.1"/>
    </source>
</evidence>
<dbReference type="EMBL" id="BK015482">
    <property type="protein sequence ID" value="DAE09055.1"/>
    <property type="molecule type" value="Genomic_DNA"/>
</dbReference>
<reference evidence="1" key="1">
    <citation type="journal article" date="2021" name="Proc. Natl. Acad. Sci. U.S.A.">
        <title>A Catalog of Tens of Thousands of Viruses from Human Metagenomes Reveals Hidden Associations with Chronic Diseases.</title>
        <authorList>
            <person name="Tisza M.J."/>
            <person name="Buck C.B."/>
        </authorList>
    </citation>
    <scope>NUCLEOTIDE SEQUENCE</scope>
    <source>
        <strain evidence="1">CtEg02</strain>
    </source>
</reference>
<organism evidence="1">
    <name type="scientific">Myoviridae sp. ctEg02</name>
    <dbReference type="NCBI Taxonomy" id="2825061"/>
    <lineage>
        <taxon>Viruses</taxon>
        <taxon>Duplodnaviria</taxon>
        <taxon>Heunggongvirae</taxon>
        <taxon>Uroviricota</taxon>
        <taxon>Caudoviricetes</taxon>
    </lineage>
</organism>
<accession>A0A8S5PPG6</accession>
<sequence>MSDVWVSQFELSEAIGDVGAVILCAQCGGRSYFIPRKPTGFLLELLGRQRMAALCTEFGGMQIVVPNLRRGEPFKGRILSRLEAGEKPDAIAEALGVTTRYVRRLKKQLCGNPEPQQQYRLL</sequence>
<proteinExistence type="predicted"/>
<protein>
    <submittedName>
        <fullName evidence="1">Mor transcription activator family</fullName>
    </submittedName>
</protein>
<name>A0A8S5PPG6_9CAUD</name>